<dbReference type="RefSeq" id="XP_012179145.1">
    <property type="nucleotide sequence ID" value="XM_012323755.1"/>
</dbReference>
<dbReference type="EMBL" id="HE796953">
    <property type="protein sequence ID" value="CCL99862.1"/>
    <property type="molecule type" value="Genomic_DNA"/>
</dbReference>
<dbReference type="PANTHER" id="PTHR21011">
    <property type="entry name" value="MITOCHONDRIAL 28S RIBOSOMAL PROTEIN S6"/>
    <property type="match status" value="1"/>
</dbReference>
<dbReference type="GO" id="GO:0070181">
    <property type="term" value="F:small ribosomal subunit rRNA binding"/>
    <property type="evidence" value="ECO:0007669"/>
    <property type="project" value="TreeGrafter"/>
</dbReference>
<dbReference type="Proteomes" id="UP000006352">
    <property type="component" value="Unassembled WGS sequence"/>
</dbReference>
<dbReference type="PANTHER" id="PTHR21011:SF1">
    <property type="entry name" value="SMALL RIBOSOMAL SUBUNIT PROTEIN BS6M"/>
    <property type="match status" value="1"/>
</dbReference>
<evidence type="ECO:0000313" key="2">
    <source>
        <dbReference type="EMBL" id="CCL99862.1"/>
    </source>
</evidence>
<dbReference type="SUPFAM" id="SSF54995">
    <property type="entry name" value="Ribosomal protein S6"/>
    <property type="match status" value="1"/>
</dbReference>
<dbReference type="GO" id="GO:0006412">
    <property type="term" value="P:translation"/>
    <property type="evidence" value="ECO:0007669"/>
    <property type="project" value="InterPro"/>
</dbReference>
<dbReference type="Pfam" id="PF01250">
    <property type="entry name" value="Ribosomal_S6"/>
    <property type="match status" value="1"/>
</dbReference>
<protein>
    <recommendedName>
        <fullName evidence="4">Ribosomal protein S6</fullName>
    </recommendedName>
</protein>
<organism evidence="2 3">
    <name type="scientific">Fibroporia radiculosa</name>
    <dbReference type="NCBI Taxonomy" id="599839"/>
    <lineage>
        <taxon>Eukaryota</taxon>
        <taxon>Fungi</taxon>
        <taxon>Dikarya</taxon>
        <taxon>Basidiomycota</taxon>
        <taxon>Agaricomycotina</taxon>
        <taxon>Agaricomycetes</taxon>
        <taxon>Polyporales</taxon>
        <taxon>Fibroporiaceae</taxon>
        <taxon>Fibroporia</taxon>
    </lineage>
</organism>
<comment type="similarity">
    <text evidence="1">Belongs to the bacterial ribosomal protein bS6 family.</text>
</comment>
<reference evidence="2 3" key="1">
    <citation type="journal article" date="2012" name="Appl. Environ. Microbiol.">
        <title>Short-read sequencing for genomic analysis of the brown rot fungus Fibroporia radiculosa.</title>
        <authorList>
            <person name="Tang J.D."/>
            <person name="Perkins A.D."/>
            <person name="Sonstegard T.S."/>
            <person name="Schroeder S.G."/>
            <person name="Burgess S.C."/>
            <person name="Diehl S.V."/>
        </authorList>
    </citation>
    <scope>NUCLEOTIDE SEQUENCE [LARGE SCALE GENOMIC DNA]</scope>
    <source>
        <strain evidence="2 3">TFFH 294</strain>
    </source>
</reference>
<dbReference type="Gene3D" id="3.30.70.60">
    <property type="match status" value="1"/>
</dbReference>
<accession>J4HU16</accession>
<dbReference type="GeneID" id="24094773"/>
<dbReference type="InterPro" id="IPR014717">
    <property type="entry name" value="Transl_elong_EF1B/ribsomal_bS6"/>
</dbReference>
<dbReference type="InterPro" id="IPR000529">
    <property type="entry name" value="Ribosomal_bS6"/>
</dbReference>
<evidence type="ECO:0000313" key="3">
    <source>
        <dbReference type="Proteomes" id="UP000006352"/>
    </source>
</evidence>
<evidence type="ECO:0000256" key="1">
    <source>
        <dbReference type="ARBA" id="ARBA00009512"/>
    </source>
</evidence>
<gene>
    <name evidence="2" type="ORF">FIBRA_01887</name>
</gene>
<keyword evidence="3" id="KW-1185">Reference proteome</keyword>
<dbReference type="HOGENOM" id="CLU_126331_2_1_1"/>
<dbReference type="OrthoDB" id="10259681at2759"/>
<proteinExistence type="inferred from homology"/>
<dbReference type="AlphaFoldDB" id="J4HU16"/>
<dbReference type="CDD" id="cd15465">
    <property type="entry name" value="bS6_mito"/>
    <property type="match status" value="1"/>
</dbReference>
<dbReference type="FunCoup" id="J4HU16">
    <property type="interactions" value="91"/>
</dbReference>
<dbReference type="InParanoid" id="J4HU16"/>
<dbReference type="InterPro" id="IPR035980">
    <property type="entry name" value="Ribosomal_bS6_sf"/>
</dbReference>
<dbReference type="GO" id="GO:0003735">
    <property type="term" value="F:structural constituent of ribosome"/>
    <property type="evidence" value="ECO:0007669"/>
    <property type="project" value="InterPro"/>
</dbReference>
<sequence length="131" mass="15537">MPFYQMLCIAAHYPEYQHLKQLVHQASSHVLTNGGVVRRFYNMGTLSLPQRMRRHKQYHQIGDYWMMYFDASPRTLHDLNAIMRRDPRVVRWTMLKLGDRVEDMVKPPAQTVYRYSLPLRKTSASLQTPIS</sequence>
<evidence type="ECO:0008006" key="4">
    <source>
        <dbReference type="Google" id="ProtNLM"/>
    </source>
</evidence>
<dbReference type="GO" id="GO:0005763">
    <property type="term" value="C:mitochondrial small ribosomal subunit"/>
    <property type="evidence" value="ECO:0007669"/>
    <property type="project" value="TreeGrafter"/>
</dbReference>
<dbReference type="STRING" id="599839.J4HU16"/>
<name>J4HU16_9APHY</name>